<dbReference type="Proteomes" id="UP001500540">
    <property type="component" value="Unassembled WGS sequence"/>
</dbReference>
<dbReference type="InterPro" id="IPR011008">
    <property type="entry name" value="Dimeric_a/b-barrel"/>
</dbReference>
<sequence>MPTFAVTYYYADNSEQRRNQHRPDHVAFLHGLHDEGILYMSGAMATEPPRALLVLEADDQSALEARLDQDPFFVNGLVGRRDVSVWSVFFDPREQHQR</sequence>
<dbReference type="Pfam" id="PF03795">
    <property type="entry name" value="YCII"/>
    <property type="match status" value="1"/>
</dbReference>
<dbReference type="RefSeq" id="WP_344780536.1">
    <property type="nucleotide sequence ID" value="NZ_BAABAF010000002.1"/>
</dbReference>
<evidence type="ECO:0000256" key="1">
    <source>
        <dbReference type="ARBA" id="ARBA00007689"/>
    </source>
</evidence>
<dbReference type="EMBL" id="BAABAF010000002">
    <property type="protein sequence ID" value="GAA3756604.1"/>
    <property type="molecule type" value="Genomic_DNA"/>
</dbReference>
<dbReference type="InterPro" id="IPR005545">
    <property type="entry name" value="YCII"/>
</dbReference>
<organism evidence="3 4">
    <name type="scientific">Microbacterium kribbense</name>
    <dbReference type="NCBI Taxonomy" id="433645"/>
    <lineage>
        <taxon>Bacteria</taxon>
        <taxon>Bacillati</taxon>
        <taxon>Actinomycetota</taxon>
        <taxon>Actinomycetes</taxon>
        <taxon>Micrococcales</taxon>
        <taxon>Microbacteriaceae</taxon>
        <taxon>Microbacterium</taxon>
    </lineage>
</organism>
<evidence type="ECO:0000313" key="3">
    <source>
        <dbReference type="EMBL" id="GAA3756604.1"/>
    </source>
</evidence>
<protein>
    <recommendedName>
        <fullName evidence="2">YCII-related domain-containing protein</fullName>
    </recommendedName>
</protein>
<gene>
    <name evidence="3" type="ORF">GCM10022240_06800</name>
</gene>
<dbReference type="InterPro" id="IPR051807">
    <property type="entry name" value="Sec-metab_biosynth-assoc"/>
</dbReference>
<keyword evidence="4" id="KW-1185">Reference proteome</keyword>
<proteinExistence type="inferred from homology"/>
<dbReference type="Gene3D" id="3.30.70.1060">
    <property type="entry name" value="Dimeric alpha+beta barrel"/>
    <property type="match status" value="1"/>
</dbReference>
<dbReference type="PANTHER" id="PTHR33606:SF3">
    <property type="entry name" value="PROTEIN YCII"/>
    <property type="match status" value="1"/>
</dbReference>
<dbReference type="PANTHER" id="PTHR33606">
    <property type="entry name" value="PROTEIN YCII"/>
    <property type="match status" value="1"/>
</dbReference>
<comment type="caution">
    <text evidence="3">The sequence shown here is derived from an EMBL/GenBank/DDBJ whole genome shotgun (WGS) entry which is preliminary data.</text>
</comment>
<feature type="domain" description="YCII-related" evidence="2">
    <location>
        <begin position="4"/>
        <end position="87"/>
    </location>
</feature>
<comment type="similarity">
    <text evidence="1">Belongs to the YciI family.</text>
</comment>
<dbReference type="SUPFAM" id="SSF54909">
    <property type="entry name" value="Dimeric alpha+beta barrel"/>
    <property type="match status" value="1"/>
</dbReference>
<reference evidence="4" key="1">
    <citation type="journal article" date="2019" name="Int. J. Syst. Evol. Microbiol.">
        <title>The Global Catalogue of Microorganisms (GCM) 10K type strain sequencing project: providing services to taxonomists for standard genome sequencing and annotation.</title>
        <authorList>
            <consortium name="The Broad Institute Genomics Platform"/>
            <consortium name="The Broad Institute Genome Sequencing Center for Infectious Disease"/>
            <person name="Wu L."/>
            <person name="Ma J."/>
        </authorList>
    </citation>
    <scope>NUCLEOTIDE SEQUENCE [LARGE SCALE GENOMIC DNA]</scope>
    <source>
        <strain evidence="4">JCM 16950</strain>
    </source>
</reference>
<evidence type="ECO:0000313" key="4">
    <source>
        <dbReference type="Proteomes" id="UP001500540"/>
    </source>
</evidence>
<accession>A0ABP7G608</accession>
<name>A0ABP7G608_9MICO</name>
<evidence type="ECO:0000259" key="2">
    <source>
        <dbReference type="Pfam" id="PF03795"/>
    </source>
</evidence>